<reference evidence="2" key="1">
    <citation type="journal article" date="2019" name="Int. J. Syst. Evol. Microbiol.">
        <title>The Global Catalogue of Microorganisms (GCM) 10K type strain sequencing project: providing services to taxonomists for standard genome sequencing and annotation.</title>
        <authorList>
            <consortium name="The Broad Institute Genomics Platform"/>
            <consortium name="The Broad Institute Genome Sequencing Center for Infectious Disease"/>
            <person name="Wu L."/>
            <person name="Ma J."/>
        </authorList>
    </citation>
    <scope>NUCLEOTIDE SEQUENCE [LARGE SCALE GENOMIC DNA]</scope>
    <source>
        <strain evidence="2">NBRC 110044</strain>
    </source>
</reference>
<comment type="caution">
    <text evidence="1">The sequence shown here is derived from an EMBL/GenBank/DDBJ whole genome shotgun (WGS) entry which is preliminary data.</text>
</comment>
<dbReference type="RefSeq" id="WP_284198382.1">
    <property type="nucleotide sequence ID" value="NZ_BSOG01000008.1"/>
</dbReference>
<accession>A0ABQ5YJY0</accession>
<name>A0ABQ5YJY0_9NEIS</name>
<gene>
    <name evidence="1" type="ORF">GCM10007907_41050</name>
</gene>
<protein>
    <recommendedName>
        <fullName evidence="3">PAS domain-containing protein</fullName>
    </recommendedName>
</protein>
<evidence type="ECO:0000313" key="2">
    <source>
        <dbReference type="Proteomes" id="UP001156706"/>
    </source>
</evidence>
<evidence type="ECO:0000313" key="1">
    <source>
        <dbReference type="EMBL" id="GLR15315.1"/>
    </source>
</evidence>
<organism evidence="1 2">
    <name type="scientific">Chitinimonas prasina</name>
    <dbReference type="NCBI Taxonomy" id="1434937"/>
    <lineage>
        <taxon>Bacteria</taxon>
        <taxon>Pseudomonadati</taxon>
        <taxon>Pseudomonadota</taxon>
        <taxon>Betaproteobacteria</taxon>
        <taxon>Neisseriales</taxon>
        <taxon>Chitinibacteraceae</taxon>
        <taxon>Chitinimonas</taxon>
    </lineage>
</organism>
<dbReference type="EMBL" id="BSOG01000008">
    <property type="protein sequence ID" value="GLR15315.1"/>
    <property type="molecule type" value="Genomic_DNA"/>
</dbReference>
<proteinExistence type="predicted"/>
<sequence>MTLAHLYLPNTANPARRPHARLLRPPIVRRHAEPSHPDTALAVVSIDGRVLYSNAAATVVFRLDSGLSQVDGRLYAPEMNTALRVALAAASGLLGKAHASSLRLQRQGHGWRLLCLPMPPAWADKVFSISRTALLLMVGDHAPPASTIWRQAYGFTTEDCRLANWLLHEDGHYAGQFDWLRGSLGRLLQKTGTEDTDNLLSTLRVSSGRHAI</sequence>
<dbReference type="Proteomes" id="UP001156706">
    <property type="component" value="Unassembled WGS sequence"/>
</dbReference>
<evidence type="ECO:0008006" key="3">
    <source>
        <dbReference type="Google" id="ProtNLM"/>
    </source>
</evidence>
<keyword evidence="2" id="KW-1185">Reference proteome</keyword>